<feature type="compositionally biased region" description="Basic and acidic residues" evidence="1">
    <location>
        <begin position="66"/>
        <end position="75"/>
    </location>
</feature>
<feature type="region of interest" description="Disordered" evidence="1">
    <location>
        <begin position="29"/>
        <end position="75"/>
    </location>
</feature>
<proteinExistence type="predicted"/>
<accession>A0A5B7F3C7</accession>
<gene>
    <name evidence="2" type="ORF">E2C01_033287</name>
</gene>
<name>A0A5B7F3C7_PORTR</name>
<sequence length="75" mass="8286">MLWEVVDEERVIGKSLLCSKDYFGYQLSSYPPRTLSPRDAPPPAGDEDEGRLGLAERGGKGSRSSSEARRDREAS</sequence>
<keyword evidence="3" id="KW-1185">Reference proteome</keyword>
<evidence type="ECO:0000313" key="2">
    <source>
        <dbReference type="EMBL" id="MPC39739.1"/>
    </source>
</evidence>
<dbReference type="EMBL" id="VSRR010004462">
    <property type="protein sequence ID" value="MPC39739.1"/>
    <property type="molecule type" value="Genomic_DNA"/>
</dbReference>
<reference evidence="2 3" key="1">
    <citation type="submission" date="2019-05" db="EMBL/GenBank/DDBJ databases">
        <title>Another draft genome of Portunus trituberculatus and its Hox gene families provides insights of decapod evolution.</title>
        <authorList>
            <person name="Jeong J.-H."/>
            <person name="Song I."/>
            <person name="Kim S."/>
            <person name="Choi T."/>
            <person name="Kim D."/>
            <person name="Ryu S."/>
            <person name="Kim W."/>
        </authorList>
    </citation>
    <scope>NUCLEOTIDE SEQUENCE [LARGE SCALE GENOMIC DNA]</scope>
    <source>
        <tissue evidence="2">Muscle</tissue>
    </source>
</reference>
<comment type="caution">
    <text evidence="2">The sequence shown here is derived from an EMBL/GenBank/DDBJ whole genome shotgun (WGS) entry which is preliminary data.</text>
</comment>
<organism evidence="2 3">
    <name type="scientific">Portunus trituberculatus</name>
    <name type="common">Swimming crab</name>
    <name type="synonym">Neptunus trituberculatus</name>
    <dbReference type="NCBI Taxonomy" id="210409"/>
    <lineage>
        <taxon>Eukaryota</taxon>
        <taxon>Metazoa</taxon>
        <taxon>Ecdysozoa</taxon>
        <taxon>Arthropoda</taxon>
        <taxon>Crustacea</taxon>
        <taxon>Multicrustacea</taxon>
        <taxon>Malacostraca</taxon>
        <taxon>Eumalacostraca</taxon>
        <taxon>Eucarida</taxon>
        <taxon>Decapoda</taxon>
        <taxon>Pleocyemata</taxon>
        <taxon>Brachyura</taxon>
        <taxon>Eubrachyura</taxon>
        <taxon>Portunoidea</taxon>
        <taxon>Portunidae</taxon>
        <taxon>Portuninae</taxon>
        <taxon>Portunus</taxon>
    </lineage>
</organism>
<evidence type="ECO:0000256" key="1">
    <source>
        <dbReference type="SAM" id="MobiDB-lite"/>
    </source>
</evidence>
<evidence type="ECO:0000313" key="3">
    <source>
        <dbReference type="Proteomes" id="UP000324222"/>
    </source>
</evidence>
<dbReference type="AlphaFoldDB" id="A0A5B7F3C7"/>
<dbReference type="Proteomes" id="UP000324222">
    <property type="component" value="Unassembled WGS sequence"/>
</dbReference>
<protein>
    <submittedName>
        <fullName evidence="2">Uncharacterized protein</fullName>
    </submittedName>
</protein>